<protein>
    <submittedName>
        <fullName evidence="2">Helix-turn-helix transcriptional regulator</fullName>
    </submittedName>
</protein>
<proteinExistence type="predicted"/>
<sequence>MKIVIHLDNMLEKNNMTQRELARKTGIRVPSINEMYHNQTIRLPLDNLAKICEALQCEITDILELVKEPIE</sequence>
<organism evidence="2 3">
    <name type="scientific">Metabacillus arenae</name>
    <dbReference type="NCBI Taxonomy" id="2771434"/>
    <lineage>
        <taxon>Bacteria</taxon>
        <taxon>Bacillati</taxon>
        <taxon>Bacillota</taxon>
        <taxon>Bacilli</taxon>
        <taxon>Bacillales</taxon>
        <taxon>Bacillaceae</taxon>
        <taxon>Metabacillus</taxon>
    </lineage>
</organism>
<evidence type="ECO:0000313" key="3">
    <source>
        <dbReference type="Proteomes" id="UP000626844"/>
    </source>
</evidence>
<dbReference type="CDD" id="cd00093">
    <property type="entry name" value="HTH_XRE"/>
    <property type="match status" value="1"/>
</dbReference>
<keyword evidence="3" id="KW-1185">Reference proteome</keyword>
<feature type="domain" description="HTH cro/C1-type" evidence="1">
    <location>
        <begin position="7"/>
        <end position="62"/>
    </location>
</feature>
<dbReference type="SUPFAM" id="SSF47413">
    <property type="entry name" value="lambda repressor-like DNA-binding domains"/>
    <property type="match status" value="1"/>
</dbReference>
<name>A0A926RW63_9BACI</name>
<reference evidence="2" key="1">
    <citation type="submission" date="2020-09" db="EMBL/GenBank/DDBJ databases">
        <title>A novel bacterium of genus Bacillus, isolated from South China Sea.</title>
        <authorList>
            <person name="Huang H."/>
            <person name="Mo K."/>
            <person name="Hu Y."/>
        </authorList>
    </citation>
    <scope>NUCLEOTIDE SEQUENCE</scope>
    <source>
        <strain evidence="2">IB182487</strain>
    </source>
</reference>
<accession>A0A926RW63</accession>
<dbReference type="Proteomes" id="UP000626844">
    <property type="component" value="Unassembled WGS sequence"/>
</dbReference>
<dbReference type="SMART" id="SM00530">
    <property type="entry name" value="HTH_XRE"/>
    <property type="match status" value="1"/>
</dbReference>
<comment type="caution">
    <text evidence="2">The sequence shown here is derived from an EMBL/GenBank/DDBJ whole genome shotgun (WGS) entry which is preliminary data.</text>
</comment>
<dbReference type="PANTHER" id="PTHR37301">
    <property type="entry name" value="DNA-BINDING PROTEIN-RELATED"/>
    <property type="match status" value="1"/>
</dbReference>
<dbReference type="InterPro" id="IPR010982">
    <property type="entry name" value="Lambda_DNA-bd_dom_sf"/>
</dbReference>
<dbReference type="RefSeq" id="WP_191155655.1">
    <property type="nucleotide sequence ID" value="NZ_JACXAI010000002.1"/>
</dbReference>
<evidence type="ECO:0000313" key="2">
    <source>
        <dbReference type="EMBL" id="MBD1379235.1"/>
    </source>
</evidence>
<dbReference type="InterPro" id="IPR001387">
    <property type="entry name" value="Cro/C1-type_HTH"/>
</dbReference>
<dbReference type="PROSITE" id="PS50943">
    <property type="entry name" value="HTH_CROC1"/>
    <property type="match status" value="1"/>
</dbReference>
<dbReference type="PANTHER" id="PTHR37301:SF1">
    <property type="entry name" value="DNA-BINDING PROTEIN"/>
    <property type="match status" value="1"/>
</dbReference>
<dbReference type="Gene3D" id="1.10.260.40">
    <property type="entry name" value="lambda repressor-like DNA-binding domains"/>
    <property type="match status" value="1"/>
</dbReference>
<dbReference type="GO" id="GO:0003677">
    <property type="term" value="F:DNA binding"/>
    <property type="evidence" value="ECO:0007669"/>
    <property type="project" value="InterPro"/>
</dbReference>
<gene>
    <name evidence="2" type="ORF">IC621_03230</name>
</gene>
<evidence type="ECO:0000259" key="1">
    <source>
        <dbReference type="PROSITE" id="PS50943"/>
    </source>
</evidence>
<dbReference type="AlphaFoldDB" id="A0A926RW63"/>
<dbReference type="Pfam" id="PF13443">
    <property type="entry name" value="HTH_26"/>
    <property type="match status" value="1"/>
</dbReference>
<dbReference type="EMBL" id="JACXAI010000002">
    <property type="protein sequence ID" value="MBD1379235.1"/>
    <property type="molecule type" value="Genomic_DNA"/>
</dbReference>